<evidence type="ECO:0000313" key="1">
    <source>
        <dbReference type="EMBL" id="RKO83237.1"/>
    </source>
</evidence>
<dbReference type="Proteomes" id="UP000269721">
    <property type="component" value="Unassembled WGS sequence"/>
</dbReference>
<dbReference type="OrthoDB" id="2158685at2759"/>
<keyword evidence="2" id="KW-1185">Reference proteome</keyword>
<dbReference type="AlphaFoldDB" id="A0A4V1IPJ1"/>
<name>A0A4V1IPJ1_9FUNG</name>
<evidence type="ECO:0000313" key="2">
    <source>
        <dbReference type="Proteomes" id="UP000269721"/>
    </source>
</evidence>
<protein>
    <recommendedName>
        <fullName evidence="3">Ketopantoate reductase PanE/ApbA C terminal-domain-containing protein</fullName>
    </recommendedName>
</protein>
<sequence>MTTVAGLKMLVVGAGAVGTVYGHALKKGDDPHPPPTALLPSPAAPNVSYLLRPKYVPALKSHPLRLYRVPILPFFSSPKTVLFTPDAVYSETDVEEKKLPRDFDMVIVTVPEDSIRKGKWLKNLMLAAPDAVLVHFTSMVSDADFVRYEVGVPADRHVSGIIALGAFAAPLAGERFPAVPASELEVGGPSPNKVIAYFVSGPQNVYPHADGPAKKAASQIAAGFTQGGIGGSVIGDPAPFLIVSQYVFARWGRGTVERCIISFSLPPPSTARYCLIPFMVALEAKNWSWWGAAKDFKLLGLLANATKEALAHGGARIGSRVIPHYGSLVWSFTLAPVFFFGSLVAPVDVEALTKSHFGGKVAPQTGHMIADVLDEAARNGNNLPHLRELLRQNPRLSAIADS</sequence>
<dbReference type="EMBL" id="ML001480">
    <property type="protein sequence ID" value="RKO83237.1"/>
    <property type="molecule type" value="Genomic_DNA"/>
</dbReference>
<dbReference type="Gene3D" id="3.40.50.720">
    <property type="entry name" value="NAD(P)-binding Rossmann-like Domain"/>
    <property type="match status" value="1"/>
</dbReference>
<reference evidence="2" key="1">
    <citation type="journal article" date="2018" name="Nat. Microbiol.">
        <title>Leveraging single-cell genomics to expand the fungal tree of life.</title>
        <authorList>
            <person name="Ahrendt S.R."/>
            <person name="Quandt C.A."/>
            <person name="Ciobanu D."/>
            <person name="Clum A."/>
            <person name="Salamov A."/>
            <person name="Andreopoulos B."/>
            <person name="Cheng J.F."/>
            <person name="Woyke T."/>
            <person name="Pelin A."/>
            <person name="Henrissat B."/>
            <person name="Reynolds N.K."/>
            <person name="Benny G.L."/>
            <person name="Smith M.E."/>
            <person name="James T.Y."/>
            <person name="Grigoriev I.V."/>
        </authorList>
    </citation>
    <scope>NUCLEOTIDE SEQUENCE [LARGE SCALE GENOMIC DNA]</scope>
</reference>
<accession>A0A4V1IPJ1</accession>
<organism evidence="1 2">
    <name type="scientific">Blyttiomyces helicus</name>
    <dbReference type="NCBI Taxonomy" id="388810"/>
    <lineage>
        <taxon>Eukaryota</taxon>
        <taxon>Fungi</taxon>
        <taxon>Fungi incertae sedis</taxon>
        <taxon>Chytridiomycota</taxon>
        <taxon>Chytridiomycota incertae sedis</taxon>
        <taxon>Chytridiomycetes</taxon>
        <taxon>Chytridiomycetes incertae sedis</taxon>
        <taxon>Blyttiomyces</taxon>
    </lineage>
</organism>
<evidence type="ECO:0008006" key="3">
    <source>
        <dbReference type="Google" id="ProtNLM"/>
    </source>
</evidence>
<gene>
    <name evidence="1" type="ORF">BDK51DRAFT_45809</name>
</gene>
<proteinExistence type="predicted"/>